<feature type="region of interest" description="Disordered" evidence="1">
    <location>
        <begin position="74"/>
        <end position="96"/>
    </location>
</feature>
<dbReference type="OrthoDB" id="215686at2"/>
<keyword evidence="3" id="KW-1185">Reference proteome</keyword>
<sequence length="196" mass="21473">MLVVIVALAGMAWPRITSFLQSESLLGNVEQVRQMLDHARVQAVEDGITYQFRFEPNGRKFVLLPYDLQVSEEQSGTSSATASQTSSSGSGKRLPSVHELSEDCSFYMENSLSTGEITLTERLPDPWLEMLADGVMLRDVSWAPPIIYSPDGSATDGSVTIIDEDRRVITLSVRGLTGTVVTSRLAVLPETYGAMR</sequence>
<evidence type="ECO:0000313" key="2">
    <source>
        <dbReference type="EMBL" id="TWT49885.1"/>
    </source>
</evidence>
<dbReference type="Proteomes" id="UP000317243">
    <property type="component" value="Unassembled WGS sequence"/>
</dbReference>
<organism evidence="2 3">
    <name type="scientific">Thalassoglobus neptunius</name>
    <dbReference type="NCBI Taxonomy" id="1938619"/>
    <lineage>
        <taxon>Bacteria</taxon>
        <taxon>Pseudomonadati</taxon>
        <taxon>Planctomycetota</taxon>
        <taxon>Planctomycetia</taxon>
        <taxon>Planctomycetales</taxon>
        <taxon>Planctomycetaceae</taxon>
        <taxon>Thalassoglobus</taxon>
    </lineage>
</organism>
<dbReference type="EMBL" id="SIHI01000017">
    <property type="protein sequence ID" value="TWT49885.1"/>
    <property type="molecule type" value="Genomic_DNA"/>
</dbReference>
<comment type="caution">
    <text evidence="2">The sequence shown here is derived from an EMBL/GenBank/DDBJ whole genome shotgun (WGS) entry which is preliminary data.</text>
</comment>
<feature type="compositionally biased region" description="Low complexity" evidence="1">
    <location>
        <begin position="74"/>
        <end position="91"/>
    </location>
</feature>
<reference evidence="2 3" key="1">
    <citation type="submission" date="2019-02" db="EMBL/GenBank/DDBJ databases">
        <title>Deep-cultivation of Planctomycetes and their phenomic and genomic characterization uncovers novel biology.</title>
        <authorList>
            <person name="Wiegand S."/>
            <person name="Jogler M."/>
            <person name="Boedeker C."/>
            <person name="Pinto D."/>
            <person name="Vollmers J."/>
            <person name="Rivas-Marin E."/>
            <person name="Kohn T."/>
            <person name="Peeters S.H."/>
            <person name="Heuer A."/>
            <person name="Rast P."/>
            <person name="Oberbeckmann S."/>
            <person name="Bunk B."/>
            <person name="Jeske O."/>
            <person name="Meyerdierks A."/>
            <person name="Storesund J.E."/>
            <person name="Kallscheuer N."/>
            <person name="Luecker S."/>
            <person name="Lage O.M."/>
            <person name="Pohl T."/>
            <person name="Merkel B.J."/>
            <person name="Hornburger P."/>
            <person name="Mueller R.-W."/>
            <person name="Bruemmer F."/>
            <person name="Labrenz M."/>
            <person name="Spormann A.M."/>
            <person name="Op Den Camp H."/>
            <person name="Overmann J."/>
            <person name="Amann R."/>
            <person name="Jetten M.S.M."/>
            <person name="Mascher T."/>
            <person name="Medema M.H."/>
            <person name="Devos D.P."/>
            <person name="Kaster A.-K."/>
            <person name="Ovreas L."/>
            <person name="Rohde M."/>
            <person name="Galperin M.Y."/>
            <person name="Jogler C."/>
        </authorList>
    </citation>
    <scope>NUCLEOTIDE SEQUENCE [LARGE SCALE GENOMIC DNA]</scope>
    <source>
        <strain evidence="2 3">KOR42</strain>
    </source>
</reference>
<proteinExistence type="predicted"/>
<name>A0A5C5WIG1_9PLAN</name>
<accession>A0A5C5WIG1</accession>
<evidence type="ECO:0008006" key="4">
    <source>
        <dbReference type="Google" id="ProtNLM"/>
    </source>
</evidence>
<dbReference type="RefSeq" id="WP_146511260.1">
    <property type="nucleotide sequence ID" value="NZ_SIHI01000017.1"/>
</dbReference>
<evidence type="ECO:0000256" key="1">
    <source>
        <dbReference type="SAM" id="MobiDB-lite"/>
    </source>
</evidence>
<evidence type="ECO:0000313" key="3">
    <source>
        <dbReference type="Proteomes" id="UP000317243"/>
    </source>
</evidence>
<protein>
    <recommendedName>
        <fullName evidence="4">General secretion pathway GspH domain-containing protein</fullName>
    </recommendedName>
</protein>
<dbReference type="AlphaFoldDB" id="A0A5C5WIG1"/>
<gene>
    <name evidence="2" type="ORF">KOR42_38370</name>
</gene>